<sequence>MKPSNYFRLTLTGMLRSATNMPPTRQLVELQKQIPTLYGLLSANACALAATHYPFAPPALTLGLPGALIVVCLTRGLQWWRLRPETLSAAQATRQLRRTSVLTAIFSVAFVSWAMALNVYGGPYEQGHVAIFVAITVIACIFCLTHLPIAAFLVTGIVMSVFLFCCIASGNPVFLAIAVNTTFVTAVMMRVLSNNYRAFVQLVASQAEASRLSEENARLAHTDSLTGLPNRRYFFLRLDEAIRDSTSSDTRFALAIFDLDRFKPINDTYGHNVGDRVLAETGRRLAAFARVGVIVTRLGGDEFGVLVLSPGSPEEIIAFCDGICAALQKPILLGDIRVITGCSGGLAKFPRAGREADELFDRADYALYHSKEHRRGMTTLFSQEHEDAIRAERAVEAALRTADLAAETEMHYQPILDTETGEIALVEGLARWTSPTLGRIPPDRFIAAAERCGMIHAMTLLLLRKALADCARLPPDIGLSFNLSAHDLASPETMVAILAAVTESGLNPRRLTMELTETALMRDFDQAKAAINALRALGIKIALDDFGTGYSSLGYVHRLPLDKIKIDRSFMADIDTDRGCSLVSTILDLCQNLGLDGIAEGVETFDQLEAAHRHGCRYIQGYLIGKPMPVADLLRTLHSPSASTQRLPVHAMAR</sequence>
<dbReference type="InterPro" id="IPR029787">
    <property type="entry name" value="Nucleotide_cyclase"/>
</dbReference>
<feature type="domain" description="EAL" evidence="2">
    <location>
        <begin position="392"/>
        <end position="641"/>
    </location>
</feature>
<reference evidence="5" key="1">
    <citation type="journal article" date="2019" name="Int. J. Syst. Evol. Microbiol.">
        <title>The Global Catalogue of Microorganisms (GCM) 10K type strain sequencing project: providing services to taxonomists for standard genome sequencing and annotation.</title>
        <authorList>
            <consortium name="The Broad Institute Genomics Platform"/>
            <consortium name="The Broad Institute Genome Sequencing Center for Infectious Disease"/>
            <person name="Wu L."/>
            <person name="Ma J."/>
        </authorList>
    </citation>
    <scope>NUCLEOTIDE SEQUENCE [LARGE SCALE GENOMIC DNA]</scope>
    <source>
        <strain evidence="5">CECT 7806</strain>
    </source>
</reference>
<proteinExistence type="predicted"/>
<dbReference type="InterPro" id="IPR000160">
    <property type="entry name" value="GGDEF_dom"/>
</dbReference>
<dbReference type="NCBIfam" id="TIGR00254">
    <property type="entry name" value="GGDEF"/>
    <property type="match status" value="1"/>
</dbReference>
<dbReference type="InterPro" id="IPR035919">
    <property type="entry name" value="EAL_sf"/>
</dbReference>
<evidence type="ECO:0000259" key="2">
    <source>
        <dbReference type="PROSITE" id="PS50883"/>
    </source>
</evidence>
<dbReference type="PROSITE" id="PS50883">
    <property type="entry name" value="EAL"/>
    <property type="match status" value="1"/>
</dbReference>
<dbReference type="Pfam" id="PF00563">
    <property type="entry name" value="EAL"/>
    <property type="match status" value="1"/>
</dbReference>
<dbReference type="CDD" id="cd01949">
    <property type="entry name" value="GGDEF"/>
    <property type="match status" value="1"/>
</dbReference>
<feature type="transmembrane region" description="Helical" evidence="1">
    <location>
        <begin position="161"/>
        <end position="189"/>
    </location>
</feature>
<keyword evidence="1" id="KW-1133">Transmembrane helix</keyword>
<dbReference type="Gene3D" id="3.30.70.270">
    <property type="match status" value="1"/>
</dbReference>
<feature type="domain" description="GGDEF" evidence="3">
    <location>
        <begin position="250"/>
        <end position="383"/>
    </location>
</feature>
<dbReference type="Pfam" id="PF00990">
    <property type="entry name" value="GGDEF"/>
    <property type="match status" value="1"/>
</dbReference>
<protein>
    <submittedName>
        <fullName evidence="4">EAL domain-containing protein</fullName>
    </submittedName>
</protein>
<dbReference type="Proteomes" id="UP001244297">
    <property type="component" value="Unassembled WGS sequence"/>
</dbReference>
<dbReference type="InterPro" id="IPR052155">
    <property type="entry name" value="Biofilm_reg_signaling"/>
</dbReference>
<feature type="transmembrane region" description="Helical" evidence="1">
    <location>
        <begin position="101"/>
        <end position="121"/>
    </location>
</feature>
<dbReference type="PANTHER" id="PTHR44757">
    <property type="entry name" value="DIGUANYLATE CYCLASE DGCP"/>
    <property type="match status" value="1"/>
</dbReference>
<feature type="transmembrane region" description="Helical" evidence="1">
    <location>
        <begin position="59"/>
        <end position="80"/>
    </location>
</feature>
<dbReference type="SMART" id="SM00052">
    <property type="entry name" value="EAL"/>
    <property type="match status" value="1"/>
</dbReference>
<dbReference type="Gene3D" id="3.20.20.450">
    <property type="entry name" value="EAL domain"/>
    <property type="match status" value="1"/>
</dbReference>
<name>A0ABT8ASF2_9HYPH</name>
<gene>
    <name evidence="4" type="ORF">QWZ18_19370</name>
</gene>
<dbReference type="RefSeq" id="WP_238285901.1">
    <property type="nucleotide sequence ID" value="NZ_BPQS01000004.1"/>
</dbReference>
<evidence type="ECO:0000256" key="1">
    <source>
        <dbReference type="SAM" id="Phobius"/>
    </source>
</evidence>
<evidence type="ECO:0000313" key="4">
    <source>
        <dbReference type="EMBL" id="MDN3572781.1"/>
    </source>
</evidence>
<dbReference type="SUPFAM" id="SSF55073">
    <property type="entry name" value="Nucleotide cyclase"/>
    <property type="match status" value="1"/>
</dbReference>
<keyword evidence="5" id="KW-1185">Reference proteome</keyword>
<dbReference type="SMART" id="SM00267">
    <property type="entry name" value="GGDEF"/>
    <property type="match status" value="1"/>
</dbReference>
<dbReference type="EMBL" id="JAUFPT010000062">
    <property type="protein sequence ID" value="MDN3572781.1"/>
    <property type="molecule type" value="Genomic_DNA"/>
</dbReference>
<dbReference type="SUPFAM" id="SSF141868">
    <property type="entry name" value="EAL domain-like"/>
    <property type="match status" value="1"/>
</dbReference>
<dbReference type="InterPro" id="IPR043128">
    <property type="entry name" value="Rev_trsase/Diguanyl_cyclase"/>
</dbReference>
<feature type="transmembrane region" description="Helical" evidence="1">
    <location>
        <begin position="35"/>
        <end position="53"/>
    </location>
</feature>
<keyword evidence="1" id="KW-0812">Transmembrane</keyword>
<accession>A0ABT8ASF2</accession>
<evidence type="ECO:0000313" key="5">
    <source>
        <dbReference type="Proteomes" id="UP001244297"/>
    </source>
</evidence>
<feature type="transmembrane region" description="Helical" evidence="1">
    <location>
        <begin position="127"/>
        <end position="154"/>
    </location>
</feature>
<comment type="caution">
    <text evidence="4">The sequence shown here is derived from an EMBL/GenBank/DDBJ whole genome shotgun (WGS) entry which is preliminary data.</text>
</comment>
<organism evidence="4 5">
    <name type="scientific">Methylobacterium longum</name>
    <dbReference type="NCBI Taxonomy" id="767694"/>
    <lineage>
        <taxon>Bacteria</taxon>
        <taxon>Pseudomonadati</taxon>
        <taxon>Pseudomonadota</taxon>
        <taxon>Alphaproteobacteria</taxon>
        <taxon>Hyphomicrobiales</taxon>
        <taxon>Methylobacteriaceae</taxon>
        <taxon>Methylobacterium</taxon>
    </lineage>
</organism>
<evidence type="ECO:0000259" key="3">
    <source>
        <dbReference type="PROSITE" id="PS50887"/>
    </source>
</evidence>
<dbReference type="PROSITE" id="PS50887">
    <property type="entry name" value="GGDEF"/>
    <property type="match status" value="1"/>
</dbReference>
<dbReference type="PANTHER" id="PTHR44757:SF2">
    <property type="entry name" value="BIOFILM ARCHITECTURE MAINTENANCE PROTEIN MBAA"/>
    <property type="match status" value="1"/>
</dbReference>
<dbReference type="CDD" id="cd01948">
    <property type="entry name" value="EAL"/>
    <property type="match status" value="1"/>
</dbReference>
<dbReference type="InterPro" id="IPR001633">
    <property type="entry name" value="EAL_dom"/>
</dbReference>
<keyword evidence="1" id="KW-0472">Membrane</keyword>